<name>A0AAN4W5A9_9BACT</name>
<evidence type="ECO:0000256" key="6">
    <source>
        <dbReference type="ARBA" id="ARBA00023136"/>
    </source>
</evidence>
<protein>
    <submittedName>
        <fullName evidence="12">SusC/RagA family TonB-linked outer membrane protein</fullName>
    </submittedName>
</protein>
<evidence type="ECO:0000256" key="4">
    <source>
        <dbReference type="ARBA" id="ARBA00022692"/>
    </source>
</evidence>
<proteinExistence type="inferred from homology"/>
<evidence type="ECO:0000256" key="8">
    <source>
        <dbReference type="PROSITE-ProRule" id="PRU01360"/>
    </source>
</evidence>
<dbReference type="SUPFAM" id="SSF49464">
    <property type="entry name" value="Carboxypeptidase regulatory domain-like"/>
    <property type="match status" value="1"/>
</dbReference>
<evidence type="ECO:0000313" key="12">
    <source>
        <dbReference type="EMBL" id="GJM64355.1"/>
    </source>
</evidence>
<evidence type="ECO:0000256" key="5">
    <source>
        <dbReference type="ARBA" id="ARBA00023077"/>
    </source>
</evidence>
<dbReference type="InterPro" id="IPR036942">
    <property type="entry name" value="Beta-barrel_TonB_sf"/>
</dbReference>
<comment type="subcellular location">
    <subcellularLocation>
        <location evidence="1 8">Cell outer membrane</location>
        <topology evidence="1 8">Multi-pass membrane protein</topology>
    </subcellularLocation>
</comment>
<evidence type="ECO:0000256" key="7">
    <source>
        <dbReference type="ARBA" id="ARBA00023237"/>
    </source>
</evidence>
<reference evidence="12 13" key="1">
    <citation type="submission" date="2021-12" db="EMBL/GenBank/DDBJ databases">
        <title>Genome sequencing of bacteria with rrn-lacking chromosome and rrn-plasmid.</title>
        <authorList>
            <person name="Anda M."/>
            <person name="Iwasaki W."/>
        </authorList>
    </citation>
    <scope>NUCLEOTIDE SEQUENCE [LARGE SCALE GENOMIC DNA]</scope>
    <source>
        <strain evidence="12 13">NBRC 15940</strain>
    </source>
</reference>
<evidence type="ECO:0000256" key="3">
    <source>
        <dbReference type="ARBA" id="ARBA00022452"/>
    </source>
</evidence>
<evidence type="ECO:0000259" key="11">
    <source>
        <dbReference type="Pfam" id="PF07715"/>
    </source>
</evidence>
<sequence>MARYIFFLTKAHLRLMGTLPILFLLLFNTHVYGQNRTISGVVMDADGPIPGVNIQLEGTTIGTMTDFEGRYEVNLRDQEDPILIYKFVGYKTVREIVGNRNTIDVSLEMDVQELEELVVIGYGEVKKKDLTGAVGMVETEDLTQFPVSDVSNALEGRVAGVFVSSTSEPGGVANMNIRGIGSVNGNSNPLFVVDGIQMDNISGINPNDIENMQVLKDASSAAIYGSRAANGVVLITTKSGKSGEQKISVNLESGVSQVSNSFSMMNTDQYAQYTRDLFNNASTPQFPQSPPAWVEDPAIMATNTDWQNEVFKPGTMTKADFSISGGNDHGTYRASLGYINQSGTIDNSGFERINLSINSKQKRGALTFGIASNMFISDKESSKLSANSFSHMIYTAAPQMPVYDPNNLNGFGAPSIALTGQNNTPNPMVGSLYENTTKRYGIMSNIYAEFNIIKGLDFRTDVNTNFVSRNNQEYNPIIDQGSAGALNERSNYLNKVEDTRFDYNVESYFKFNRTFGDHSINAMAGGTLNVENLLGTQISATNIEEGTMVPQTGNVGTAYGFNRTYRLASVLGRVNYSFKDRYLFTASFRRDGSSRFVNNKWGSFPSFSAGWRISDEPFMKGLTETISNLKLRAGYGELGGLGGNSMPVLNNQILYPFPSGGYQGVAPIELSNPNLTWERVQQTNIGLDMGFWDDRILLTGEYFIRNSHDMLMQSVNPGYSGIRGDNWVNLGSMTNKGVEMSITFNHQSDNGLKQSVTFNTTLIRNEVTELPESYLGGVTNEASHLVVGQPIGVFYGYVRDGLNPITGTQMFRDVNGDFEVNGEDREVLGSPHPTYYLGLNYNASYKGFDFSIFLQGAGGHQLYNMTKQNLEGTSSYGNRLDYVNDRAWREDNPNGTLPRITAKNESSHPGITNDVISDRWIEDAAYLRVKNIQIGYTFPQALQDRWGTNNLRVYVSGIDLFTFTNYSGLDPSFVSSYSQSFQLGYDNTGYPPVRSFTAGLQLSF</sequence>
<comment type="similarity">
    <text evidence="8 9">Belongs to the TonB-dependent receptor family.</text>
</comment>
<dbReference type="InterPro" id="IPR039426">
    <property type="entry name" value="TonB-dep_rcpt-like"/>
</dbReference>
<dbReference type="PROSITE" id="PS52016">
    <property type="entry name" value="TONB_DEPENDENT_REC_3"/>
    <property type="match status" value="1"/>
</dbReference>
<keyword evidence="6 8" id="KW-0472">Membrane</keyword>
<organism evidence="12 13">
    <name type="scientific">Persicobacter diffluens</name>
    <dbReference type="NCBI Taxonomy" id="981"/>
    <lineage>
        <taxon>Bacteria</taxon>
        <taxon>Pseudomonadati</taxon>
        <taxon>Bacteroidota</taxon>
        <taxon>Cytophagia</taxon>
        <taxon>Cytophagales</taxon>
        <taxon>Persicobacteraceae</taxon>
        <taxon>Persicobacter</taxon>
    </lineage>
</organism>
<dbReference type="InterPro" id="IPR037066">
    <property type="entry name" value="Plug_dom_sf"/>
</dbReference>
<dbReference type="Gene3D" id="2.170.130.10">
    <property type="entry name" value="TonB-dependent receptor, plug domain"/>
    <property type="match status" value="1"/>
</dbReference>
<dbReference type="Gene3D" id="2.60.40.1120">
    <property type="entry name" value="Carboxypeptidase-like, regulatory domain"/>
    <property type="match status" value="1"/>
</dbReference>
<dbReference type="InterPro" id="IPR000531">
    <property type="entry name" value="Beta-barrel_TonB"/>
</dbReference>
<evidence type="ECO:0000256" key="9">
    <source>
        <dbReference type="RuleBase" id="RU003357"/>
    </source>
</evidence>
<dbReference type="InterPro" id="IPR023997">
    <property type="entry name" value="TonB-dep_OMP_SusC/RagA_CS"/>
</dbReference>
<keyword evidence="4 8" id="KW-0812">Transmembrane</keyword>
<accession>A0AAN4W5A9</accession>
<dbReference type="SUPFAM" id="SSF56935">
    <property type="entry name" value="Porins"/>
    <property type="match status" value="1"/>
</dbReference>
<evidence type="ECO:0000256" key="1">
    <source>
        <dbReference type="ARBA" id="ARBA00004571"/>
    </source>
</evidence>
<dbReference type="InterPro" id="IPR012910">
    <property type="entry name" value="Plug_dom"/>
</dbReference>
<feature type="domain" description="TonB-dependent receptor-like beta-barrel" evidence="10">
    <location>
        <begin position="403"/>
        <end position="955"/>
    </location>
</feature>
<dbReference type="InterPro" id="IPR023996">
    <property type="entry name" value="TonB-dep_OMP_SusC/RagA"/>
</dbReference>
<dbReference type="Pfam" id="PF00593">
    <property type="entry name" value="TonB_dep_Rec_b-barrel"/>
    <property type="match status" value="1"/>
</dbReference>
<dbReference type="EMBL" id="BQKE01000005">
    <property type="protein sequence ID" value="GJM64355.1"/>
    <property type="molecule type" value="Genomic_DNA"/>
</dbReference>
<gene>
    <name evidence="12" type="ORF">PEDI_49070</name>
</gene>
<dbReference type="Proteomes" id="UP001310022">
    <property type="component" value="Unassembled WGS sequence"/>
</dbReference>
<dbReference type="AlphaFoldDB" id="A0AAN4W5A9"/>
<evidence type="ECO:0000259" key="10">
    <source>
        <dbReference type="Pfam" id="PF00593"/>
    </source>
</evidence>
<keyword evidence="2 8" id="KW-0813">Transport</keyword>
<evidence type="ECO:0000256" key="2">
    <source>
        <dbReference type="ARBA" id="ARBA00022448"/>
    </source>
</evidence>
<keyword evidence="13" id="KW-1185">Reference proteome</keyword>
<comment type="caution">
    <text evidence="12">The sequence shown here is derived from an EMBL/GenBank/DDBJ whole genome shotgun (WGS) entry which is preliminary data.</text>
</comment>
<dbReference type="FunFam" id="2.170.130.10:FF:000008">
    <property type="entry name" value="SusC/RagA family TonB-linked outer membrane protein"/>
    <property type="match status" value="1"/>
</dbReference>
<keyword evidence="5 9" id="KW-0798">TonB box</keyword>
<evidence type="ECO:0000313" key="13">
    <source>
        <dbReference type="Proteomes" id="UP001310022"/>
    </source>
</evidence>
<dbReference type="Pfam" id="PF13715">
    <property type="entry name" value="CarbopepD_reg_2"/>
    <property type="match status" value="1"/>
</dbReference>
<dbReference type="RefSeq" id="WP_338239421.1">
    <property type="nucleotide sequence ID" value="NZ_BQKE01000005.1"/>
</dbReference>
<dbReference type="GO" id="GO:0009279">
    <property type="term" value="C:cell outer membrane"/>
    <property type="evidence" value="ECO:0007669"/>
    <property type="project" value="UniProtKB-SubCell"/>
</dbReference>
<dbReference type="NCBIfam" id="TIGR04056">
    <property type="entry name" value="OMP_RagA_SusC"/>
    <property type="match status" value="1"/>
</dbReference>
<keyword evidence="3 8" id="KW-1134">Transmembrane beta strand</keyword>
<keyword evidence="7 8" id="KW-0998">Cell outer membrane</keyword>
<dbReference type="Pfam" id="PF07715">
    <property type="entry name" value="Plug"/>
    <property type="match status" value="1"/>
</dbReference>
<dbReference type="NCBIfam" id="TIGR04057">
    <property type="entry name" value="SusC_RagA_signa"/>
    <property type="match status" value="1"/>
</dbReference>
<dbReference type="Gene3D" id="2.40.170.20">
    <property type="entry name" value="TonB-dependent receptor, beta-barrel domain"/>
    <property type="match status" value="1"/>
</dbReference>
<dbReference type="InterPro" id="IPR008969">
    <property type="entry name" value="CarboxyPept-like_regulatory"/>
</dbReference>
<feature type="domain" description="TonB-dependent receptor plug" evidence="11">
    <location>
        <begin position="126"/>
        <end position="232"/>
    </location>
</feature>